<accession>A0A4Q2RHE3</accession>
<reference evidence="2 3" key="1">
    <citation type="submission" date="2018-09" db="EMBL/GenBank/DDBJ databases">
        <authorList>
            <person name="Grouzdev D.S."/>
            <person name="Krutkina M.S."/>
        </authorList>
    </citation>
    <scope>NUCLEOTIDE SEQUENCE [LARGE SCALE GENOMIC DNA]</scope>
    <source>
        <strain evidence="2 3">RmlP001</strain>
    </source>
</reference>
<dbReference type="OrthoDB" id="7907231at2"/>
<gene>
    <name evidence="2" type="ORF">D3272_05745</name>
</gene>
<feature type="compositionally biased region" description="Basic residues" evidence="1">
    <location>
        <begin position="19"/>
        <end position="28"/>
    </location>
</feature>
<dbReference type="EMBL" id="QYBC01000004">
    <property type="protein sequence ID" value="RYB06463.1"/>
    <property type="molecule type" value="Genomic_DNA"/>
</dbReference>
<dbReference type="Proteomes" id="UP000289411">
    <property type="component" value="Unassembled WGS sequence"/>
</dbReference>
<name>A0A4Q2RHE3_9HYPH</name>
<keyword evidence="3" id="KW-1185">Reference proteome</keyword>
<sequence>MRPGSGWASVMAARPLRTSPHHRGARARLSREPARSRRRCRPDPTGAPAAMQDLVDHISAATGIEPETARKAVGIVLDFVQKNVPPETSAALIDPIPGARMAAASAAEDEAEGGGSATPGLMGLADRLMAEGIGMGSMQSLGRAMFEGLRRLAGDGPVNAVAAAIPELEHVM</sequence>
<comment type="caution">
    <text evidence="2">The sequence shown here is derived from an EMBL/GenBank/DDBJ whole genome shotgun (WGS) entry which is preliminary data.</text>
</comment>
<feature type="region of interest" description="Disordered" evidence="1">
    <location>
        <begin position="1"/>
        <end position="50"/>
    </location>
</feature>
<evidence type="ECO:0000313" key="3">
    <source>
        <dbReference type="Proteomes" id="UP000289411"/>
    </source>
</evidence>
<protein>
    <submittedName>
        <fullName evidence="2">DUF2267 domain-containing protein</fullName>
    </submittedName>
</protein>
<proteinExistence type="predicted"/>
<evidence type="ECO:0000256" key="1">
    <source>
        <dbReference type="SAM" id="MobiDB-lite"/>
    </source>
</evidence>
<evidence type="ECO:0000313" key="2">
    <source>
        <dbReference type="EMBL" id="RYB06463.1"/>
    </source>
</evidence>
<reference evidence="2 3" key="2">
    <citation type="submission" date="2019-02" db="EMBL/GenBank/DDBJ databases">
        <title>'Lichenibacterium ramalinii' gen. nov. sp. nov., 'Lichenibacterium minor' gen. nov. sp. nov.</title>
        <authorList>
            <person name="Pankratov T."/>
        </authorList>
    </citation>
    <scope>NUCLEOTIDE SEQUENCE [LARGE SCALE GENOMIC DNA]</scope>
    <source>
        <strain evidence="2 3">RmlP001</strain>
    </source>
</reference>
<dbReference type="AlphaFoldDB" id="A0A4Q2RHE3"/>
<organism evidence="2 3">
    <name type="scientific">Lichenibacterium ramalinae</name>
    <dbReference type="NCBI Taxonomy" id="2316527"/>
    <lineage>
        <taxon>Bacteria</taxon>
        <taxon>Pseudomonadati</taxon>
        <taxon>Pseudomonadota</taxon>
        <taxon>Alphaproteobacteria</taxon>
        <taxon>Hyphomicrobiales</taxon>
        <taxon>Lichenihabitantaceae</taxon>
        <taxon>Lichenibacterium</taxon>
    </lineage>
</organism>